<keyword evidence="16" id="KW-1185">Reference proteome</keyword>
<keyword evidence="4" id="KW-0808">Transferase</keyword>
<feature type="compositionally biased region" description="Polar residues" evidence="13">
    <location>
        <begin position="64"/>
        <end position="78"/>
    </location>
</feature>
<evidence type="ECO:0000256" key="7">
    <source>
        <dbReference type="ARBA" id="ARBA00022840"/>
    </source>
</evidence>
<comment type="similarity">
    <text evidence="1">Belongs to the protein kinase superfamily. STE Ser/Thr protein kinase family. STE20 subfamily.</text>
</comment>
<evidence type="ECO:0000256" key="4">
    <source>
        <dbReference type="ARBA" id="ARBA00022679"/>
    </source>
</evidence>
<keyword evidence="7 12" id="KW-0067">ATP-binding</keyword>
<comment type="catalytic activity">
    <reaction evidence="9">
        <text>L-seryl-[protein] + ATP = O-phospho-L-seryl-[protein] + ADP + H(+)</text>
        <dbReference type="Rhea" id="RHEA:17989"/>
        <dbReference type="Rhea" id="RHEA-COMP:9863"/>
        <dbReference type="Rhea" id="RHEA-COMP:11604"/>
        <dbReference type="ChEBI" id="CHEBI:15378"/>
        <dbReference type="ChEBI" id="CHEBI:29999"/>
        <dbReference type="ChEBI" id="CHEBI:30616"/>
        <dbReference type="ChEBI" id="CHEBI:83421"/>
        <dbReference type="ChEBI" id="CHEBI:456216"/>
        <dbReference type="EC" id="2.7.11.1"/>
    </reaction>
</comment>
<evidence type="ECO:0000256" key="5">
    <source>
        <dbReference type="ARBA" id="ARBA00022741"/>
    </source>
</evidence>
<dbReference type="InterPro" id="IPR011009">
    <property type="entry name" value="Kinase-like_dom_sf"/>
</dbReference>
<gene>
    <name evidence="15" type="ORF">OJAV_G00203050</name>
</gene>
<feature type="compositionally biased region" description="Low complexity" evidence="13">
    <location>
        <begin position="164"/>
        <end position="179"/>
    </location>
</feature>
<dbReference type="AlphaFoldDB" id="A0A3S2NVZ6"/>
<evidence type="ECO:0000256" key="3">
    <source>
        <dbReference type="ARBA" id="ARBA00022527"/>
    </source>
</evidence>
<dbReference type="SMART" id="SM00220">
    <property type="entry name" value="S_TKc"/>
    <property type="match status" value="1"/>
</dbReference>
<reference evidence="15 16" key="1">
    <citation type="submission" date="2018-11" db="EMBL/GenBank/DDBJ databases">
        <authorList>
            <person name="Lopez-Roques C."/>
            <person name="Donnadieu C."/>
            <person name="Bouchez O."/>
            <person name="Klopp C."/>
            <person name="Cabau C."/>
            <person name="Zahm M."/>
        </authorList>
    </citation>
    <scope>NUCLEOTIDE SEQUENCE [LARGE SCALE GENOMIC DNA]</scope>
    <source>
        <strain evidence="15">RS831</strain>
        <tissue evidence="15">Whole body</tissue>
    </source>
</reference>
<evidence type="ECO:0000256" key="6">
    <source>
        <dbReference type="ARBA" id="ARBA00022777"/>
    </source>
</evidence>
<protein>
    <recommendedName>
        <fullName evidence="10">Mitogen-activated protein kinase kinase kinase 19</fullName>
        <ecNumber evidence="2">2.7.11.1</ecNumber>
    </recommendedName>
    <alternativeName>
        <fullName evidence="11">SPS1/STE20-related protein kinase YSK4</fullName>
    </alternativeName>
</protein>
<keyword evidence="3" id="KW-0723">Serine/threonine-protein kinase</keyword>
<reference evidence="15 16" key="2">
    <citation type="submission" date="2019-01" db="EMBL/GenBank/DDBJ databases">
        <title>A chromosome length genome reference of the Java medaka (oryzias javanicus).</title>
        <authorList>
            <person name="Herpin A."/>
            <person name="Takehana Y."/>
            <person name="Naruse K."/>
            <person name="Ansai S."/>
            <person name="Kawaguchi M."/>
        </authorList>
    </citation>
    <scope>NUCLEOTIDE SEQUENCE [LARGE SCALE GENOMIC DNA]</scope>
    <source>
        <strain evidence="15">RS831</strain>
        <tissue evidence="15">Whole body</tissue>
    </source>
</reference>
<evidence type="ECO:0000313" key="16">
    <source>
        <dbReference type="Proteomes" id="UP000283210"/>
    </source>
</evidence>
<sequence>MEIQRETCQTNHRRSSRGFFLPSLRSRHWSHGAPPLSSSPLSIETPHQPVPPRNRGSRRGVSPPSHNLLSVTNSSQLSRSAPTIMEPLLCLSPAKQTSGHNQTRLGFQQDINGHKDFCSGLPTRAPKFLTPLCGKPRDGTTLPVLEPRIPLKPISRGPSTTNAGSEESGSSSSSSRQSSLNLEDAKDERRIYEEQLFWNEPLKHLKDVTSPQKNQRVDPGRSTNTGVGDIIVKEDYHTEESSRACHEGNKNCTIDLIERGPFKTHDCVQNVDHKSPRHLETSGFSTENWPKVISDNINVTNQRHNQETEIMENVSSDVGSKKDIKVSKYEFSKTRKTTMNSEIRKNNQINQSFHTKVRKSGSRNVELTGREERVVHLKTKIAKWPQSETVERLSNNTDQQLTPTKELKTTHSSEKTQRSNSAVDHIIHRETLIQIRGEEAAIRETFVGPVFENLRVSSSCGKPKQLQSVSTKNKEQVTKVNERPFNRGLNRVKRGPAGSTSSSGKSKVKPGPSRTKPPLTAVPKEAINTQAEFVKGVGFDRAQCWSADQKLLTVSTICKTETPRNLHVSMATGNGSQPVLESASSPSPQQINTRTASGSRCHTPVSPVYRKFLDEARDGPLTDDLLQCLAEELISLDKRDSSIGIESSDQSKEEAPPGQNTLPQIPAVNSDARLGSELAIDDPITWKKGEELGKGAYGTVYCGLTSQGQLIAVKQVSLNYSDPDAAKKEYCRLQGEVELLKTLQHINIVGYLGTSLDLHVVSIFMEYIPGGSVASIIHRFGPLPERVLALYTQQILEGVAYLHRNRVIHRDIKGNNVMLMPTGVIKLIDFGCARRLSCLSSTFSNSVELIKSIHGTPYWMAPEVISELGYGRKSDVWSVGCTVFEMATGKPPLAHMDKMAALFYIGARRGAMPSLPDGFSQNAKDFVKICLTSEERLRPSAGQLLKHSFIPQRVSRSLFGNTEEEK</sequence>
<feature type="region of interest" description="Disordered" evidence="13">
    <location>
        <begin position="132"/>
        <end position="184"/>
    </location>
</feature>
<feature type="compositionally biased region" description="Basic and acidic residues" evidence="13">
    <location>
        <begin position="472"/>
        <end position="485"/>
    </location>
</feature>
<feature type="domain" description="Protein kinase" evidence="14">
    <location>
        <begin position="686"/>
        <end position="950"/>
    </location>
</feature>
<organism evidence="15 16">
    <name type="scientific">Oryzias javanicus</name>
    <name type="common">Javanese ricefish</name>
    <name type="synonym">Aplocheilus javanicus</name>
    <dbReference type="NCBI Taxonomy" id="123683"/>
    <lineage>
        <taxon>Eukaryota</taxon>
        <taxon>Metazoa</taxon>
        <taxon>Chordata</taxon>
        <taxon>Craniata</taxon>
        <taxon>Vertebrata</taxon>
        <taxon>Euteleostomi</taxon>
        <taxon>Actinopterygii</taxon>
        <taxon>Neopterygii</taxon>
        <taxon>Teleostei</taxon>
        <taxon>Neoteleostei</taxon>
        <taxon>Acanthomorphata</taxon>
        <taxon>Ovalentaria</taxon>
        <taxon>Atherinomorphae</taxon>
        <taxon>Beloniformes</taxon>
        <taxon>Adrianichthyidae</taxon>
        <taxon>Oryziinae</taxon>
        <taxon>Oryzias</taxon>
    </lineage>
</organism>
<feature type="compositionally biased region" description="Polar residues" evidence="13">
    <location>
        <begin position="573"/>
        <end position="600"/>
    </location>
</feature>
<feature type="binding site" evidence="12">
    <location>
        <position position="714"/>
    </location>
    <ligand>
        <name>ATP</name>
        <dbReference type="ChEBI" id="CHEBI:30616"/>
    </ligand>
</feature>
<evidence type="ECO:0000256" key="13">
    <source>
        <dbReference type="SAM" id="MobiDB-lite"/>
    </source>
</evidence>
<dbReference type="GO" id="GO:0005524">
    <property type="term" value="F:ATP binding"/>
    <property type="evidence" value="ECO:0007669"/>
    <property type="project" value="UniProtKB-UniRule"/>
</dbReference>
<feature type="region of interest" description="Disordered" evidence="13">
    <location>
        <begin position="29"/>
        <end position="78"/>
    </location>
</feature>
<evidence type="ECO:0000256" key="12">
    <source>
        <dbReference type="PROSITE-ProRule" id="PRU10141"/>
    </source>
</evidence>
<dbReference type="Pfam" id="PF00069">
    <property type="entry name" value="Pkinase"/>
    <property type="match status" value="1"/>
</dbReference>
<dbReference type="PROSITE" id="PS00108">
    <property type="entry name" value="PROTEIN_KINASE_ST"/>
    <property type="match status" value="1"/>
</dbReference>
<evidence type="ECO:0000256" key="9">
    <source>
        <dbReference type="ARBA" id="ARBA00048679"/>
    </source>
</evidence>
<keyword evidence="6" id="KW-0418">Kinase</keyword>
<dbReference type="Gene3D" id="1.10.510.10">
    <property type="entry name" value="Transferase(Phosphotransferase) domain 1"/>
    <property type="match status" value="1"/>
</dbReference>
<dbReference type="GO" id="GO:0004674">
    <property type="term" value="F:protein serine/threonine kinase activity"/>
    <property type="evidence" value="ECO:0007669"/>
    <property type="project" value="UniProtKB-KW"/>
</dbReference>
<dbReference type="GO" id="GO:0035556">
    <property type="term" value="P:intracellular signal transduction"/>
    <property type="evidence" value="ECO:0007669"/>
    <property type="project" value="UniProtKB-ARBA"/>
</dbReference>
<feature type="compositionally biased region" description="Basic and acidic residues" evidence="13">
    <location>
        <begin position="405"/>
        <end position="417"/>
    </location>
</feature>
<dbReference type="SUPFAM" id="SSF56112">
    <property type="entry name" value="Protein kinase-like (PK-like)"/>
    <property type="match status" value="1"/>
</dbReference>
<evidence type="ECO:0000256" key="2">
    <source>
        <dbReference type="ARBA" id="ARBA00012513"/>
    </source>
</evidence>
<dbReference type="PANTHER" id="PTHR11584">
    <property type="entry name" value="SERINE/THREONINE PROTEIN KINASE"/>
    <property type="match status" value="1"/>
</dbReference>
<dbReference type="InterPro" id="IPR000719">
    <property type="entry name" value="Prot_kinase_dom"/>
</dbReference>
<dbReference type="PROSITE" id="PS00107">
    <property type="entry name" value="PROTEIN_KINASE_ATP"/>
    <property type="match status" value="1"/>
</dbReference>
<dbReference type="FunFam" id="1.10.510.10:FF:000331">
    <property type="entry name" value="Mitogen-activated protein kinase kinase kinase 19"/>
    <property type="match status" value="1"/>
</dbReference>
<evidence type="ECO:0000256" key="1">
    <source>
        <dbReference type="ARBA" id="ARBA00008874"/>
    </source>
</evidence>
<dbReference type="EC" id="2.7.11.1" evidence="2"/>
<evidence type="ECO:0000256" key="10">
    <source>
        <dbReference type="ARBA" id="ARBA00069016"/>
    </source>
</evidence>
<accession>A0A3S2NVZ6</accession>
<feature type="compositionally biased region" description="Polar residues" evidence="13">
    <location>
        <begin position="461"/>
        <end position="471"/>
    </location>
</feature>
<dbReference type="OrthoDB" id="266718at2759"/>
<feature type="region of interest" description="Disordered" evidence="13">
    <location>
        <begin position="641"/>
        <end position="666"/>
    </location>
</feature>
<name>A0A3S2NVZ6_ORYJA</name>
<feature type="region of interest" description="Disordered" evidence="13">
    <location>
        <begin position="573"/>
        <end position="601"/>
    </location>
</feature>
<dbReference type="EMBL" id="CM012457">
    <property type="protein sequence ID" value="RVE57812.1"/>
    <property type="molecule type" value="Genomic_DNA"/>
</dbReference>
<evidence type="ECO:0000256" key="11">
    <source>
        <dbReference type="ARBA" id="ARBA00080573"/>
    </source>
</evidence>
<evidence type="ECO:0000256" key="8">
    <source>
        <dbReference type="ARBA" id="ARBA00047899"/>
    </source>
</evidence>
<comment type="catalytic activity">
    <reaction evidence="8">
        <text>L-threonyl-[protein] + ATP = O-phospho-L-threonyl-[protein] + ADP + H(+)</text>
        <dbReference type="Rhea" id="RHEA:46608"/>
        <dbReference type="Rhea" id="RHEA-COMP:11060"/>
        <dbReference type="Rhea" id="RHEA-COMP:11605"/>
        <dbReference type="ChEBI" id="CHEBI:15378"/>
        <dbReference type="ChEBI" id="CHEBI:30013"/>
        <dbReference type="ChEBI" id="CHEBI:30616"/>
        <dbReference type="ChEBI" id="CHEBI:61977"/>
        <dbReference type="ChEBI" id="CHEBI:456216"/>
        <dbReference type="EC" id="2.7.11.1"/>
    </reaction>
</comment>
<feature type="region of interest" description="Disordered" evidence="13">
    <location>
        <begin position="208"/>
        <end position="228"/>
    </location>
</feature>
<dbReference type="PANTHER" id="PTHR11584:SF369">
    <property type="entry name" value="MITOGEN-ACTIVATED PROTEIN KINASE KINASE KINASE 19-RELATED"/>
    <property type="match status" value="1"/>
</dbReference>
<feature type="region of interest" description="Disordered" evidence="13">
    <location>
        <begin position="461"/>
        <end position="520"/>
    </location>
</feature>
<dbReference type="InterPro" id="IPR017441">
    <property type="entry name" value="Protein_kinase_ATP_BS"/>
</dbReference>
<dbReference type="InterPro" id="IPR008271">
    <property type="entry name" value="Ser/Thr_kinase_AS"/>
</dbReference>
<evidence type="ECO:0000259" key="14">
    <source>
        <dbReference type="PROSITE" id="PS50011"/>
    </source>
</evidence>
<dbReference type="PROSITE" id="PS50011">
    <property type="entry name" value="PROTEIN_KINASE_DOM"/>
    <property type="match status" value="1"/>
</dbReference>
<keyword evidence="5 12" id="KW-0547">Nucleotide-binding</keyword>
<evidence type="ECO:0000313" key="15">
    <source>
        <dbReference type="EMBL" id="RVE57812.1"/>
    </source>
</evidence>
<dbReference type="Proteomes" id="UP000283210">
    <property type="component" value="Chromosome 21"/>
</dbReference>
<feature type="compositionally biased region" description="Polar residues" evidence="13">
    <location>
        <begin position="389"/>
        <end position="403"/>
    </location>
</feature>
<feature type="compositionally biased region" description="Low complexity" evidence="13">
    <location>
        <begin position="495"/>
        <end position="513"/>
    </location>
</feature>
<feature type="region of interest" description="Disordered" evidence="13">
    <location>
        <begin position="389"/>
        <end position="421"/>
    </location>
</feature>
<proteinExistence type="inferred from homology"/>